<evidence type="ECO:0000259" key="3">
    <source>
        <dbReference type="Pfam" id="PF01425"/>
    </source>
</evidence>
<dbReference type="InterPro" id="IPR036380">
    <property type="entry name" value="Isochorismatase-like_sf"/>
</dbReference>
<accession>A0AAD5WPN7</accession>
<comment type="similarity">
    <text evidence="1">Belongs to the isochorismatase family.</text>
</comment>
<dbReference type="GO" id="GO:0003824">
    <property type="term" value="F:catalytic activity"/>
    <property type="evidence" value="ECO:0007669"/>
    <property type="project" value="InterPro"/>
</dbReference>
<dbReference type="InterPro" id="IPR036928">
    <property type="entry name" value="AS_sf"/>
</dbReference>
<dbReference type="PANTHER" id="PTHR11895:SF169">
    <property type="entry name" value="GLUTAMYL-TRNA(GLN) AMIDOTRANSFERASE"/>
    <property type="match status" value="1"/>
</dbReference>
<protein>
    <submittedName>
        <fullName evidence="4">Amidase signature enzyme</fullName>
    </submittedName>
</protein>
<dbReference type="SUPFAM" id="SSF75304">
    <property type="entry name" value="Amidase signature (AS) enzymes"/>
    <property type="match status" value="1"/>
</dbReference>
<evidence type="ECO:0000259" key="2">
    <source>
        <dbReference type="Pfam" id="PF00857"/>
    </source>
</evidence>
<dbReference type="Gene3D" id="3.90.1300.10">
    <property type="entry name" value="Amidase signature (AS) domain"/>
    <property type="match status" value="1"/>
</dbReference>
<feature type="domain" description="Amidase" evidence="3">
    <location>
        <begin position="294"/>
        <end position="758"/>
    </location>
</feature>
<dbReference type="InterPro" id="IPR023631">
    <property type="entry name" value="Amidase_dom"/>
</dbReference>
<proteinExistence type="inferred from homology"/>
<sequence length="775" mass="82797">MSNVPNKTSCSPSSATLTIPAKPYPFSFQPCRTALLIIDMQRDFLLAGGFGEIQGGSLADVQACIEPTRRLLEASRAAGLAIFHTREGHKPDLSDCPSSKLVRQAAAPHSPNPRSEKQHKLVIGDRGEMGRLLVRGEYGHDIVDELKPLPNEVVIDKPGKGAFWDTDLMHRLKAHGITHILVAGVTTECCVATTFREANDRGFECCAVTEATAGYNPSFKTSSLDMLHWSQGLFGFVSDLQPLLECLGPLSVSPNPSLGDGQTPPQTPPEWDGDVSISGLMAAYRSGLSPATVIESLYSRIEAYEQVNPGSWILRLSKEDILSAARDLATKHPDRGKLPPLFGIPFTVKDSIDVAGLPTTTACAPLSRIPAESAPVYTSVVECGALFLGKSNLDQLATGLSGQRSPYGACSSVCHRDFISGGSSSGSAVQVGAKLCSFSLATDTAGSGRVPAMFNGVVGYKPTRGTVPFVGITPACLSLDCVAVIASSVGDARLVWQNIEGYDERDPYAKPRMGMLLRCVDAIGPQANQFTFGIPPPEVLAGVCSAPYRRLFADTVARLQRMGGTLKPVDWEPFKKAGDLLYDGSFVLERMASLPDLVASSSSSSSSSINASEGLGATTLAKTWLRAKEKELHPVITTLFTAALERPTTPADVFRDLQKQALYTAQVRNHIFTREEGGVDVMVVPTAPTHFTTREMQEEPIARNSVLGTFTHAGNVLDLCGIAVPAGRFDAVELERQEGELPFGVTFLGGSGLDAEVLGIASRFEEEAARDGLTE</sequence>
<comment type="caution">
    <text evidence="4">The sequence shown here is derived from an EMBL/GenBank/DDBJ whole genome shotgun (WGS) entry which is preliminary data.</text>
</comment>
<dbReference type="Pfam" id="PF00857">
    <property type="entry name" value="Isochorismatase"/>
    <property type="match status" value="1"/>
</dbReference>
<dbReference type="Gene3D" id="3.40.50.850">
    <property type="entry name" value="Isochorismatase-like"/>
    <property type="match status" value="1"/>
</dbReference>
<organism evidence="4 5">
    <name type="scientific">Zalerion maritima</name>
    <dbReference type="NCBI Taxonomy" id="339359"/>
    <lineage>
        <taxon>Eukaryota</taxon>
        <taxon>Fungi</taxon>
        <taxon>Dikarya</taxon>
        <taxon>Ascomycota</taxon>
        <taxon>Pezizomycotina</taxon>
        <taxon>Sordariomycetes</taxon>
        <taxon>Lulworthiomycetidae</taxon>
        <taxon>Lulworthiales</taxon>
        <taxon>Lulworthiaceae</taxon>
        <taxon>Zalerion</taxon>
    </lineage>
</organism>
<feature type="domain" description="Isochorismatase-like" evidence="2">
    <location>
        <begin position="33"/>
        <end position="228"/>
    </location>
</feature>
<dbReference type="AlphaFoldDB" id="A0AAD5WPN7"/>
<dbReference type="Pfam" id="PF01425">
    <property type="entry name" value="Amidase"/>
    <property type="match status" value="1"/>
</dbReference>
<dbReference type="PANTHER" id="PTHR11895">
    <property type="entry name" value="TRANSAMIDASE"/>
    <property type="match status" value="1"/>
</dbReference>
<evidence type="ECO:0000313" key="5">
    <source>
        <dbReference type="Proteomes" id="UP001201980"/>
    </source>
</evidence>
<dbReference type="Proteomes" id="UP001201980">
    <property type="component" value="Unassembled WGS sequence"/>
</dbReference>
<reference evidence="4" key="1">
    <citation type="submission" date="2022-07" db="EMBL/GenBank/DDBJ databases">
        <title>Draft genome sequence of Zalerion maritima ATCC 34329, a (micro)plastics degrading marine fungus.</title>
        <authorList>
            <person name="Paco A."/>
            <person name="Goncalves M.F.M."/>
            <person name="Rocha-Santos T.A.P."/>
            <person name="Alves A."/>
        </authorList>
    </citation>
    <scope>NUCLEOTIDE SEQUENCE</scope>
    <source>
        <strain evidence="4">ATCC 34329</strain>
    </source>
</reference>
<dbReference type="InterPro" id="IPR000868">
    <property type="entry name" value="Isochorismatase-like_dom"/>
</dbReference>
<dbReference type="Gene3D" id="1.20.58.1700">
    <property type="match status" value="1"/>
</dbReference>
<dbReference type="SUPFAM" id="SSF52499">
    <property type="entry name" value="Isochorismatase-like hydrolases"/>
    <property type="match status" value="1"/>
</dbReference>
<keyword evidence="5" id="KW-1185">Reference proteome</keyword>
<evidence type="ECO:0000313" key="4">
    <source>
        <dbReference type="EMBL" id="KAJ2895359.1"/>
    </source>
</evidence>
<gene>
    <name evidence="4" type="ORF">MKZ38_006630</name>
</gene>
<evidence type="ECO:0000256" key="1">
    <source>
        <dbReference type="ARBA" id="ARBA00006336"/>
    </source>
</evidence>
<dbReference type="EMBL" id="JAKWBI020000409">
    <property type="protein sequence ID" value="KAJ2895359.1"/>
    <property type="molecule type" value="Genomic_DNA"/>
</dbReference>
<dbReference type="CDD" id="cd00431">
    <property type="entry name" value="cysteine_hydrolases"/>
    <property type="match status" value="1"/>
</dbReference>
<name>A0AAD5WPN7_9PEZI</name>
<dbReference type="InterPro" id="IPR000120">
    <property type="entry name" value="Amidase"/>
</dbReference>